<evidence type="ECO:0000256" key="9">
    <source>
        <dbReference type="ARBA" id="ARBA00023180"/>
    </source>
</evidence>
<evidence type="ECO:0000256" key="3">
    <source>
        <dbReference type="ARBA" id="ARBA00004071"/>
    </source>
</evidence>
<comment type="similarity">
    <text evidence="4 11">Belongs to the glycosyl hydrolase 29 family.</text>
</comment>
<dbReference type="InterPro" id="IPR031919">
    <property type="entry name" value="Fucosidase_C"/>
</dbReference>
<evidence type="ECO:0000256" key="5">
    <source>
        <dbReference type="ARBA" id="ARBA00011881"/>
    </source>
</evidence>
<dbReference type="InterPro" id="IPR057739">
    <property type="entry name" value="Glyco_hydro_29_N"/>
</dbReference>
<evidence type="ECO:0000259" key="13">
    <source>
        <dbReference type="Pfam" id="PF01120"/>
    </source>
</evidence>
<dbReference type="GO" id="GO:0006004">
    <property type="term" value="P:fucose metabolic process"/>
    <property type="evidence" value="ECO:0007669"/>
    <property type="project" value="InterPro"/>
</dbReference>
<dbReference type="SUPFAM" id="SSF51445">
    <property type="entry name" value="(Trans)glycosidases"/>
    <property type="match status" value="1"/>
</dbReference>
<dbReference type="GO" id="GO:0016139">
    <property type="term" value="P:glycoside catabolic process"/>
    <property type="evidence" value="ECO:0007669"/>
    <property type="project" value="TreeGrafter"/>
</dbReference>
<feature type="domain" description="Alpha-L-fucosidase C-terminal" evidence="14">
    <location>
        <begin position="361"/>
        <end position="450"/>
    </location>
</feature>
<comment type="subunit">
    <text evidence="5">Homotetramer.</text>
</comment>
<dbReference type="FunFam" id="2.60.40.1180:FF:000013">
    <property type="entry name" value="Alpha-L-fucosidase"/>
    <property type="match status" value="1"/>
</dbReference>
<dbReference type="AlphaFoldDB" id="A0A9W2ZSN5"/>
<keyword evidence="7 11" id="KW-0732">Signal</keyword>
<dbReference type="GO" id="GO:0005764">
    <property type="term" value="C:lysosome"/>
    <property type="evidence" value="ECO:0007669"/>
    <property type="project" value="TreeGrafter"/>
</dbReference>
<name>A0A9W2ZSN5_BIOGL</name>
<reference evidence="16" key="1">
    <citation type="submission" date="2025-08" db="UniProtKB">
        <authorList>
            <consortium name="RefSeq"/>
        </authorList>
    </citation>
    <scope>IDENTIFICATION</scope>
</reference>
<dbReference type="Pfam" id="PF16757">
    <property type="entry name" value="Fucosidase_C"/>
    <property type="match status" value="1"/>
</dbReference>
<dbReference type="InterPro" id="IPR000933">
    <property type="entry name" value="Glyco_hydro_29"/>
</dbReference>
<evidence type="ECO:0000256" key="1">
    <source>
        <dbReference type="ARBA" id="ARBA00000321"/>
    </source>
</evidence>
<organism evidence="15 16">
    <name type="scientific">Biomphalaria glabrata</name>
    <name type="common">Bloodfluke planorb</name>
    <name type="synonym">Freshwater snail</name>
    <dbReference type="NCBI Taxonomy" id="6526"/>
    <lineage>
        <taxon>Eukaryota</taxon>
        <taxon>Metazoa</taxon>
        <taxon>Spiralia</taxon>
        <taxon>Lophotrochozoa</taxon>
        <taxon>Mollusca</taxon>
        <taxon>Gastropoda</taxon>
        <taxon>Heterobranchia</taxon>
        <taxon>Euthyneura</taxon>
        <taxon>Panpulmonata</taxon>
        <taxon>Hygrophila</taxon>
        <taxon>Lymnaeoidea</taxon>
        <taxon>Planorbidae</taxon>
        <taxon>Biomphalaria</taxon>
    </lineage>
</organism>
<keyword evidence="9" id="KW-0325">Glycoprotein</keyword>
<comment type="catalytic activity">
    <reaction evidence="1">
        <text>a neolactoside IV(2)-alpha-Fuc-nLc4Cer(d18:1(4E)) + H2O = a neolactoside nLc4Cer(d18:1(4E)) + L-fucose</text>
        <dbReference type="Rhea" id="RHEA:48224"/>
        <dbReference type="ChEBI" id="CHEBI:2181"/>
        <dbReference type="ChEBI" id="CHEBI:15377"/>
        <dbReference type="ChEBI" id="CHEBI:17006"/>
        <dbReference type="ChEBI" id="CHEBI:28691"/>
    </reaction>
    <physiologicalReaction direction="left-to-right" evidence="1">
        <dbReference type="Rhea" id="RHEA:48225"/>
    </physiologicalReaction>
</comment>
<feature type="domain" description="Glycoside hydrolase family 29 N-terminal" evidence="13">
    <location>
        <begin position="12"/>
        <end position="350"/>
    </location>
</feature>
<comment type="catalytic activity">
    <reaction evidence="2">
        <text>a neolactoside IV(2)-alpha-Fuc-nLc4Cer(d18:0) + H2O = a neolactoside nLc4Cer(d18:0) + L-fucose</text>
        <dbReference type="Rhea" id="RHEA:49308"/>
        <dbReference type="ChEBI" id="CHEBI:2181"/>
        <dbReference type="ChEBI" id="CHEBI:15377"/>
        <dbReference type="ChEBI" id="CHEBI:91119"/>
        <dbReference type="ChEBI" id="CHEBI:91121"/>
    </reaction>
    <physiologicalReaction direction="left-to-right" evidence="2">
        <dbReference type="Rhea" id="RHEA:49309"/>
    </physiologicalReaction>
</comment>
<keyword evidence="8 11" id="KW-0378">Hydrolase</keyword>
<dbReference type="OMA" id="NMIDVWS"/>
<protein>
    <recommendedName>
        <fullName evidence="6">alpha-L-fucosidase</fullName>
        <ecNumber evidence="6">3.2.1.51</ecNumber>
    </recommendedName>
</protein>
<evidence type="ECO:0000256" key="4">
    <source>
        <dbReference type="ARBA" id="ARBA00007951"/>
    </source>
</evidence>
<dbReference type="InterPro" id="IPR018526">
    <property type="entry name" value="Glyco_hydro_29_CS"/>
</dbReference>
<dbReference type="FunFam" id="3.20.20.80:FF:000027">
    <property type="entry name" value="Alpha-L-fucosidase"/>
    <property type="match status" value="1"/>
</dbReference>
<dbReference type="PRINTS" id="PR00741">
    <property type="entry name" value="GLHYDRLASE29"/>
</dbReference>
<evidence type="ECO:0000256" key="8">
    <source>
        <dbReference type="ARBA" id="ARBA00022801"/>
    </source>
</evidence>
<evidence type="ECO:0000313" key="16">
    <source>
        <dbReference type="RefSeq" id="XP_055877893.1"/>
    </source>
</evidence>
<dbReference type="Gene3D" id="2.60.40.1180">
    <property type="entry name" value="Golgi alpha-mannosidase II"/>
    <property type="match status" value="1"/>
</dbReference>
<dbReference type="PIRSF" id="PIRSF001092">
    <property type="entry name" value="Alpha-L-fucosidase"/>
    <property type="match status" value="1"/>
</dbReference>
<dbReference type="GO" id="GO:0004560">
    <property type="term" value="F:alpha-L-fucosidase activity"/>
    <property type="evidence" value="ECO:0007669"/>
    <property type="project" value="UniProtKB-EC"/>
</dbReference>
<dbReference type="EC" id="3.2.1.51" evidence="6"/>
<evidence type="ECO:0000256" key="12">
    <source>
        <dbReference type="PIRSR" id="PIRSR001092-1"/>
    </source>
</evidence>
<evidence type="ECO:0000256" key="10">
    <source>
        <dbReference type="ARBA" id="ARBA00023295"/>
    </source>
</evidence>
<dbReference type="Gene3D" id="3.20.20.80">
    <property type="entry name" value="Glycosidases"/>
    <property type="match status" value="1"/>
</dbReference>
<dbReference type="PANTHER" id="PTHR10030:SF37">
    <property type="entry name" value="ALPHA-L-FUCOSIDASE-RELATED"/>
    <property type="match status" value="1"/>
</dbReference>
<evidence type="ECO:0000259" key="14">
    <source>
        <dbReference type="Pfam" id="PF16757"/>
    </source>
</evidence>
<dbReference type="InterPro" id="IPR013780">
    <property type="entry name" value="Glyco_hydro_b"/>
</dbReference>
<dbReference type="SMART" id="SM00812">
    <property type="entry name" value="Alpha_L_fucos"/>
    <property type="match status" value="1"/>
</dbReference>
<dbReference type="OrthoDB" id="6039950at2759"/>
<dbReference type="RefSeq" id="XP_055877893.1">
    <property type="nucleotide sequence ID" value="XM_056021918.1"/>
</dbReference>
<dbReference type="InterPro" id="IPR017853">
    <property type="entry name" value="GH"/>
</dbReference>
<comment type="function">
    <text evidence="3">Alpha-L-fucosidase is responsible for hydrolyzing the alpha-1,6-linked fucose joined to the reducing-end N-acetylglucosamine of the carbohydrate moieties of glycoproteins.</text>
</comment>
<accession>A0A9W2ZSN5</accession>
<evidence type="ECO:0000256" key="2">
    <source>
        <dbReference type="ARBA" id="ARBA00000419"/>
    </source>
</evidence>
<evidence type="ECO:0000256" key="11">
    <source>
        <dbReference type="PIRNR" id="PIRNR001092"/>
    </source>
</evidence>
<feature type="chain" id="PRO_5041032798" description="alpha-L-fucosidase" evidence="11">
    <location>
        <begin position="17"/>
        <end position="477"/>
    </location>
</feature>
<evidence type="ECO:0000256" key="6">
    <source>
        <dbReference type="ARBA" id="ARBA00012662"/>
    </source>
</evidence>
<dbReference type="GeneID" id="106063817"/>
<gene>
    <name evidence="16" type="primary">LOC106063817</name>
</gene>
<dbReference type="PROSITE" id="PS00385">
    <property type="entry name" value="ALPHA_L_FUCOSIDASE"/>
    <property type="match status" value="1"/>
</dbReference>
<feature type="site" description="May be important for catalysis" evidence="12">
    <location>
        <position position="279"/>
    </location>
</feature>
<dbReference type="Proteomes" id="UP001165740">
    <property type="component" value="Chromosome 2"/>
</dbReference>
<proteinExistence type="inferred from homology"/>
<keyword evidence="10 11" id="KW-0326">Glycosidase</keyword>
<feature type="signal peptide" evidence="11">
    <location>
        <begin position="1"/>
        <end position="16"/>
    </location>
</feature>
<dbReference type="InterPro" id="IPR016286">
    <property type="entry name" value="FUC_metazoa-typ"/>
</dbReference>
<evidence type="ECO:0000313" key="15">
    <source>
        <dbReference type="Proteomes" id="UP001165740"/>
    </source>
</evidence>
<keyword evidence="15" id="KW-1185">Reference proteome</keyword>
<evidence type="ECO:0000256" key="7">
    <source>
        <dbReference type="ARBA" id="ARBA00022729"/>
    </source>
</evidence>
<sequence>MFELVILSVLFSTAASGRYDPNWKSLDSRPLPTWYDEGKIGIFLHWGVFSVPAFGSEWFWWYWQEAKSPAYVSYMQQNYRPDFTYADFAPLFRAEFYNPFKWADIFQASGASYVVLVTKHHEGFTNWPSNHSWNWNAMDLGPKKDLVGDLANSIRIKTNLKFGVYHSMFEWFHPLYLQDKAKNFQTQDFVRAKALPELYELVNTYSPEIIWSDGAWEAPDTYWNSTEFLAWLYNDSPVKDTVVVNDRWGGNTPCQHGGFWNCDDRYTPGKLVGHKWEKCMTLDKYSWGFRANAKLQDILTIEELLSEIVSTVSLGGNILINVGPTSFGEILPVYEERFRQLGSWLKVNGEAIYKTNFWTYQNDSITPNVWYTSRTDGAQPVVYAILLAWPKTSSLVLGHPDVTSDTQISLVGYPGQLTFTALSMGGVEIAIPTIPANQMPCEWAWVLRMENLKNRHTKIRSDAFSKNVRPIEMRKDF</sequence>
<dbReference type="PANTHER" id="PTHR10030">
    <property type="entry name" value="ALPHA-L-FUCOSIDASE"/>
    <property type="match status" value="1"/>
</dbReference>
<dbReference type="Pfam" id="PF01120">
    <property type="entry name" value="Alpha_L_fucos"/>
    <property type="match status" value="1"/>
</dbReference>